<keyword evidence="1" id="KW-1133">Transmembrane helix</keyword>
<dbReference type="Pfam" id="PF13440">
    <property type="entry name" value="Polysacc_synt_3"/>
    <property type="match status" value="1"/>
</dbReference>
<keyword evidence="3" id="KW-1185">Reference proteome</keyword>
<dbReference type="Proteomes" id="UP000031521">
    <property type="component" value="Chromosome"/>
</dbReference>
<accession>A0A0B5E5V9</accession>
<proteinExistence type="predicted"/>
<gene>
    <name evidence="2" type="ORF">P73_4065</name>
</gene>
<evidence type="ECO:0000313" key="3">
    <source>
        <dbReference type="Proteomes" id="UP000031521"/>
    </source>
</evidence>
<feature type="transmembrane region" description="Helical" evidence="1">
    <location>
        <begin position="106"/>
        <end position="128"/>
    </location>
</feature>
<protein>
    <submittedName>
        <fullName evidence="2">Polysaccharide biosynthesis protein</fullName>
    </submittedName>
</protein>
<reference evidence="2 3" key="1">
    <citation type="journal article" date="2014" name="Int. J. Syst. Evol. Microbiol.">
        <title>Celeribacter indicus sp. nov., a polycyclic aromatic hydrocarbon-degrading bacterium from deep-sea sediment and reclassification of Huaishuia halophila as Celeribacter halophilus comb. nov.</title>
        <authorList>
            <person name="Lai Q."/>
            <person name="Cao J."/>
            <person name="Yuan J."/>
            <person name="Li F."/>
            <person name="Shao Z."/>
        </authorList>
    </citation>
    <scope>NUCLEOTIDE SEQUENCE [LARGE SCALE GENOMIC DNA]</scope>
    <source>
        <strain evidence="2">P73</strain>
    </source>
</reference>
<keyword evidence="1" id="KW-0812">Transmembrane</keyword>
<dbReference type="AlphaFoldDB" id="A0A0B5E5V9"/>
<feature type="transmembrane region" description="Helical" evidence="1">
    <location>
        <begin position="33"/>
        <end position="53"/>
    </location>
</feature>
<dbReference type="STRING" id="1208324.P73_4065"/>
<keyword evidence="1" id="KW-0472">Membrane</keyword>
<evidence type="ECO:0000256" key="1">
    <source>
        <dbReference type="SAM" id="Phobius"/>
    </source>
</evidence>
<dbReference type="KEGG" id="cid:P73_4065"/>
<feature type="transmembrane region" description="Helical" evidence="1">
    <location>
        <begin position="65"/>
        <end position="90"/>
    </location>
</feature>
<name>A0A0B5E5V9_9RHOB</name>
<feature type="transmembrane region" description="Helical" evidence="1">
    <location>
        <begin position="9"/>
        <end position="27"/>
    </location>
</feature>
<dbReference type="HOGENOM" id="CLU_1406522_0_0_5"/>
<dbReference type="EMBL" id="CP004393">
    <property type="protein sequence ID" value="AJE48780.1"/>
    <property type="molecule type" value="Genomic_DNA"/>
</dbReference>
<evidence type="ECO:0000313" key="2">
    <source>
        <dbReference type="EMBL" id="AJE48780.1"/>
    </source>
</evidence>
<organism evidence="2 3">
    <name type="scientific">Celeribacter indicus</name>
    <dbReference type="NCBI Taxonomy" id="1208324"/>
    <lineage>
        <taxon>Bacteria</taxon>
        <taxon>Pseudomonadati</taxon>
        <taxon>Pseudomonadota</taxon>
        <taxon>Alphaproteobacteria</taxon>
        <taxon>Rhodobacterales</taxon>
        <taxon>Roseobacteraceae</taxon>
        <taxon>Celeribacter</taxon>
    </lineage>
</organism>
<sequence>MLKIMSGSVTARIVGLALMPLLTRIYAPEDFGTLSVYTAFVLLFQPLLSMRFVMAIPLPRRDATAINILALSLLVAAVLYLCLSAALLFAPSQVLALTEAELLRPYVWLILLSLPFIVFSEAMSAWATRKRRYGAMAKSEIGSRGISDVSKVLLGLLGVKPFGLLLGQAMVQIALSLGFLCVTSAPMGQLRAI</sequence>